<dbReference type="Pfam" id="PF08448">
    <property type="entry name" value="PAS_4"/>
    <property type="match status" value="3"/>
</dbReference>
<dbReference type="Pfam" id="PF08447">
    <property type="entry name" value="PAS_3"/>
    <property type="match status" value="1"/>
</dbReference>
<evidence type="ECO:0000256" key="1">
    <source>
        <dbReference type="ARBA" id="ARBA00000085"/>
    </source>
</evidence>
<proteinExistence type="predicted"/>
<dbReference type="SUPFAM" id="SSF55874">
    <property type="entry name" value="ATPase domain of HSP90 chaperone/DNA topoisomerase II/histidine kinase"/>
    <property type="match status" value="1"/>
</dbReference>
<dbReference type="InterPro" id="IPR013656">
    <property type="entry name" value="PAS_4"/>
</dbReference>
<dbReference type="Gene3D" id="2.10.70.100">
    <property type="match status" value="1"/>
</dbReference>
<dbReference type="CDD" id="cd16917">
    <property type="entry name" value="HATPase_UhpB-NarQ-NarX-like"/>
    <property type="match status" value="1"/>
</dbReference>
<evidence type="ECO:0000256" key="14">
    <source>
        <dbReference type="ARBA" id="ARBA00024827"/>
    </source>
</evidence>
<dbReference type="PROSITE" id="PS50112">
    <property type="entry name" value="PAS"/>
    <property type="match status" value="2"/>
</dbReference>
<keyword evidence="6" id="KW-0004">4Fe-4S</keyword>
<evidence type="ECO:0000256" key="8">
    <source>
        <dbReference type="ARBA" id="ARBA00022679"/>
    </source>
</evidence>
<dbReference type="GO" id="GO:0051539">
    <property type="term" value="F:4 iron, 4 sulfur cluster binding"/>
    <property type="evidence" value="ECO:0007669"/>
    <property type="project" value="UniProtKB-KW"/>
</dbReference>
<feature type="domain" description="PAS" evidence="17">
    <location>
        <begin position="418"/>
        <end position="472"/>
    </location>
</feature>
<dbReference type="InterPro" id="IPR050482">
    <property type="entry name" value="Sensor_HK_TwoCompSys"/>
</dbReference>
<evidence type="ECO:0000256" key="9">
    <source>
        <dbReference type="ARBA" id="ARBA00022723"/>
    </source>
</evidence>
<evidence type="ECO:0000256" key="11">
    <source>
        <dbReference type="ARBA" id="ARBA00023004"/>
    </source>
</evidence>
<dbReference type="Gene3D" id="3.30.565.10">
    <property type="entry name" value="Histidine kinase-like ATPase, C-terminal domain"/>
    <property type="match status" value="1"/>
</dbReference>
<evidence type="ECO:0000256" key="13">
    <source>
        <dbReference type="ARBA" id="ARBA00023014"/>
    </source>
</evidence>
<evidence type="ECO:0000256" key="15">
    <source>
        <dbReference type="ARBA" id="ARBA00030800"/>
    </source>
</evidence>
<comment type="subcellular location">
    <subcellularLocation>
        <location evidence="3">Cytoplasm</location>
    </subcellularLocation>
</comment>
<feature type="domain" description="PAC" evidence="18">
    <location>
        <begin position="365"/>
        <end position="417"/>
    </location>
</feature>
<sequence>MPAASSSSAQLSAEVLQVYESLPDPYLILSREFVILAVTDAYLAATLTYRSVLLGRTVFEAFPENPAATIPAEHSSYSLRASFERVLATAQPDQLPVQRYDVRWPEAGSEVFEEKYWRIRNTPILAADGTVQGIINKVVDVTELVQQGHRIEDLSREVDLTKALHQRNSLLVQQLQKATLLLDTINEAYLEINTSGEYTYLNRRAEELLGVGRQDLLGRPLADTALAALGPEAQQLLQRAQQTGQRAEGEYVCHRVGHWLYMSATPTKDGVIVLFYDIQAVKESGEKLRQEHRRLKESQAIGHIGSFEVVVASGQVYWTDELYRIHGLEPQSQPLTVQDTLDFLYPEDEWAFRELLRSFASQGRFVLVHRIRRRDGTVRLVETRTEVQRDAHGQISTLYGTVQDVTEMKQAEKEARDSATQFQTLVENTPDIITRWNQQLHLIFANSAYSQRMGRPMAELLGKTNREMLHPEAVAGPWMEKLRLVLDTGLAQDHYNSVETAVGIKYFFSRLVPEKAENGSVLSVLAIAREITDIKRLEKEHLHLQLSQQKQLLNAVLEAQEVERRRIAESLHNGLAQVLYATKLHLEQIQPSPQSPTYQQVLQAKVRAGQFLSEAIKTTRTISHELIPTTLEDFGLAAAIKDVCQQMSHGVLRIQCQVTGLSEVPLEKYLGLAVYRLVQELVNNIVKHAQATQARVVVNHDVTAIRLTAQDNGRGFDPQQPHKGIGLKTLRDRVKLLGGTADIFAAPGQGTTVTVWFPVERE</sequence>
<evidence type="ECO:0000259" key="17">
    <source>
        <dbReference type="PROSITE" id="PS50112"/>
    </source>
</evidence>
<protein>
    <recommendedName>
        <fullName evidence="5">Oxygen sensor histidine kinase NreB</fullName>
        <ecNumber evidence="4">2.7.13.3</ecNumber>
    </recommendedName>
    <alternativeName>
        <fullName evidence="15">Nitrogen regulation protein B</fullName>
    </alternativeName>
</protein>
<evidence type="ECO:0000256" key="7">
    <source>
        <dbReference type="ARBA" id="ARBA00022490"/>
    </source>
</evidence>
<dbReference type="GO" id="GO:0005737">
    <property type="term" value="C:cytoplasm"/>
    <property type="evidence" value="ECO:0007669"/>
    <property type="project" value="UniProtKB-SubCell"/>
</dbReference>
<dbReference type="PRINTS" id="PR00344">
    <property type="entry name" value="BCTRLSENSOR"/>
</dbReference>
<keyword evidence="12" id="KW-0902">Two-component regulatory system</keyword>
<dbReference type="GO" id="GO:0046872">
    <property type="term" value="F:metal ion binding"/>
    <property type="evidence" value="ECO:0007669"/>
    <property type="project" value="UniProtKB-KW"/>
</dbReference>
<dbReference type="PANTHER" id="PTHR24421">
    <property type="entry name" value="NITRATE/NITRITE SENSOR PROTEIN NARX-RELATED"/>
    <property type="match status" value="1"/>
</dbReference>
<dbReference type="GO" id="GO:0016020">
    <property type="term" value="C:membrane"/>
    <property type="evidence" value="ECO:0007669"/>
    <property type="project" value="InterPro"/>
</dbReference>
<gene>
    <name evidence="19" type="ORF">E5K02_19350</name>
</gene>
<evidence type="ECO:0000313" key="19">
    <source>
        <dbReference type="EMBL" id="TGE23353.1"/>
    </source>
</evidence>
<dbReference type="EMBL" id="SRMB01000004">
    <property type="protein sequence ID" value="TGE23353.1"/>
    <property type="molecule type" value="Genomic_DNA"/>
</dbReference>
<dbReference type="GO" id="GO:0000155">
    <property type="term" value="F:phosphorelay sensor kinase activity"/>
    <property type="evidence" value="ECO:0007669"/>
    <property type="project" value="InterPro"/>
</dbReference>
<dbReference type="CDD" id="cd00130">
    <property type="entry name" value="PAS"/>
    <property type="match status" value="3"/>
</dbReference>
<keyword evidence="7" id="KW-0963">Cytoplasm</keyword>
<evidence type="ECO:0000256" key="3">
    <source>
        <dbReference type="ARBA" id="ARBA00004496"/>
    </source>
</evidence>
<dbReference type="InterPro" id="IPR004358">
    <property type="entry name" value="Sig_transdc_His_kin-like_C"/>
</dbReference>
<evidence type="ECO:0000256" key="5">
    <source>
        <dbReference type="ARBA" id="ARBA00017322"/>
    </source>
</evidence>
<dbReference type="EC" id="2.7.13.3" evidence="4"/>
<keyword evidence="9" id="KW-0479">Metal-binding</keyword>
<comment type="function">
    <text evidence="14">Member of the two-component regulatory system NreB/NreC involved in the control of dissimilatory nitrate/nitrite reduction in response to oxygen. NreB functions as a direct oxygen sensor histidine kinase which is autophosphorylated, in the absence of oxygen, probably at the conserved histidine residue, and transfers its phosphate group probably to a conserved aspartate residue of NreC. NreB/NreC activates the expression of the nitrate (narGHJI) and nitrite (nir) reductase operons, as well as the putative nitrate transporter gene narT.</text>
</comment>
<evidence type="ECO:0000256" key="6">
    <source>
        <dbReference type="ARBA" id="ARBA00022485"/>
    </source>
</evidence>
<keyword evidence="20" id="KW-1185">Reference proteome</keyword>
<dbReference type="SUPFAM" id="SSF55785">
    <property type="entry name" value="PYP-like sensor domain (PAS domain)"/>
    <property type="match status" value="3"/>
</dbReference>
<dbReference type="OrthoDB" id="5401121at2"/>
<evidence type="ECO:0000259" key="16">
    <source>
        <dbReference type="PROSITE" id="PS50109"/>
    </source>
</evidence>
<dbReference type="InterPro" id="IPR011712">
    <property type="entry name" value="Sig_transdc_His_kin_sub3_dim/P"/>
</dbReference>
<dbReference type="InterPro" id="IPR036890">
    <property type="entry name" value="HATPase_C_sf"/>
</dbReference>
<feature type="domain" description="Histidine kinase" evidence="16">
    <location>
        <begin position="566"/>
        <end position="761"/>
    </location>
</feature>
<dbReference type="InterPro" id="IPR000700">
    <property type="entry name" value="PAS-assoc_C"/>
</dbReference>
<dbReference type="InterPro" id="IPR000014">
    <property type="entry name" value="PAS"/>
</dbReference>
<dbReference type="PROSITE" id="PS50113">
    <property type="entry name" value="PAC"/>
    <property type="match status" value="1"/>
</dbReference>
<comment type="caution">
    <text evidence="19">The sequence shown here is derived from an EMBL/GenBank/DDBJ whole genome shotgun (WGS) entry which is preliminary data.</text>
</comment>
<dbReference type="Proteomes" id="UP000298471">
    <property type="component" value="Unassembled WGS sequence"/>
</dbReference>
<dbReference type="GO" id="GO:0046983">
    <property type="term" value="F:protein dimerization activity"/>
    <property type="evidence" value="ECO:0007669"/>
    <property type="project" value="InterPro"/>
</dbReference>
<organism evidence="19 20">
    <name type="scientific">Hymenobacter metallicola</name>
    <dbReference type="NCBI Taxonomy" id="2563114"/>
    <lineage>
        <taxon>Bacteria</taxon>
        <taxon>Pseudomonadati</taxon>
        <taxon>Bacteroidota</taxon>
        <taxon>Cytophagia</taxon>
        <taxon>Cytophagales</taxon>
        <taxon>Hymenobacteraceae</taxon>
        <taxon>Hymenobacter</taxon>
    </lineage>
</organism>
<dbReference type="Gene3D" id="1.20.5.1930">
    <property type="match status" value="1"/>
</dbReference>
<reference evidence="19 20" key="1">
    <citation type="submission" date="2019-04" db="EMBL/GenBank/DDBJ databases">
        <authorList>
            <person name="Feng G."/>
            <person name="Zhang J."/>
            <person name="Zhu H."/>
        </authorList>
    </citation>
    <scope>NUCLEOTIDE SEQUENCE [LARGE SCALE GENOMIC DNA]</scope>
    <source>
        <strain evidence="19 20">9PBR-1</strain>
    </source>
</reference>
<dbReference type="Gene3D" id="3.30.450.20">
    <property type="entry name" value="PAS domain"/>
    <property type="match status" value="4"/>
</dbReference>
<keyword evidence="11" id="KW-0408">Iron</keyword>
<dbReference type="InterPro" id="IPR035965">
    <property type="entry name" value="PAS-like_dom_sf"/>
</dbReference>
<dbReference type="Pfam" id="PF02518">
    <property type="entry name" value="HATPase_c"/>
    <property type="match status" value="1"/>
</dbReference>
<dbReference type="PROSITE" id="PS50109">
    <property type="entry name" value="HIS_KIN"/>
    <property type="match status" value="1"/>
</dbReference>
<comment type="catalytic activity">
    <reaction evidence="1">
        <text>ATP + protein L-histidine = ADP + protein N-phospho-L-histidine.</text>
        <dbReference type="EC" id="2.7.13.3"/>
    </reaction>
</comment>
<dbReference type="AlphaFoldDB" id="A0A4Z0Q2J6"/>
<evidence type="ECO:0000313" key="20">
    <source>
        <dbReference type="Proteomes" id="UP000298471"/>
    </source>
</evidence>
<dbReference type="InterPro" id="IPR003594">
    <property type="entry name" value="HATPase_dom"/>
</dbReference>
<keyword evidence="10" id="KW-0418">Kinase</keyword>
<dbReference type="InterPro" id="IPR005467">
    <property type="entry name" value="His_kinase_dom"/>
</dbReference>
<keyword evidence="8" id="KW-0808">Transferase</keyword>
<keyword evidence="13" id="KW-0411">Iron-sulfur</keyword>
<evidence type="ECO:0000256" key="12">
    <source>
        <dbReference type="ARBA" id="ARBA00023012"/>
    </source>
</evidence>
<accession>A0A4Z0Q2J6</accession>
<evidence type="ECO:0000256" key="4">
    <source>
        <dbReference type="ARBA" id="ARBA00012438"/>
    </source>
</evidence>
<comment type="cofactor">
    <cofactor evidence="2">
        <name>[4Fe-4S] cluster</name>
        <dbReference type="ChEBI" id="CHEBI:49883"/>
    </cofactor>
</comment>
<dbReference type="RefSeq" id="WP_135396978.1">
    <property type="nucleotide sequence ID" value="NZ_SRMB01000004.1"/>
</dbReference>
<dbReference type="SMART" id="SM00387">
    <property type="entry name" value="HATPase_c"/>
    <property type="match status" value="1"/>
</dbReference>
<feature type="domain" description="PAS" evidence="17">
    <location>
        <begin position="174"/>
        <end position="248"/>
    </location>
</feature>
<dbReference type="NCBIfam" id="TIGR00229">
    <property type="entry name" value="sensory_box"/>
    <property type="match status" value="3"/>
</dbReference>
<evidence type="ECO:0000256" key="2">
    <source>
        <dbReference type="ARBA" id="ARBA00001966"/>
    </source>
</evidence>
<evidence type="ECO:0000259" key="18">
    <source>
        <dbReference type="PROSITE" id="PS50113"/>
    </source>
</evidence>
<dbReference type="InterPro" id="IPR013655">
    <property type="entry name" value="PAS_fold_3"/>
</dbReference>
<dbReference type="SMART" id="SM00091">
    <property type="entry name" value="PAS"/>
    <property type="match status" value="3"/>
</dbReference>
<evidence type="ECO:0000256" key="10">
    <source>
        <dbReference type="ARBA" id="ARBA00022777"/>
    </source>
</evidence>
<dbReference type="Pfam" id="PF07730">
    <property type="entry name" value="HisKA_3"/>
    <property type="match status" value="1"/>
</dbReference>
<name>A0A4Z0Q2J6_9BACT</name>